<dbReference type="GeneID" id="28734657"/>
<dbReference type="AlphaFoldDB" id="A0A0N1HB42"/>
<accession>A0A0N1HB42</accession>
<dbReference type="Proteomes" id="UP000038010">
    <property type="component" value="Unassembled WGS sequence"/>
</dbReference>
<evidence type="ECO:0008006" key="5">
    <source>
        <dbReference type="Google" id="ProtNLM"/>
    </source>
</evidence>
<evidence type="ECO:0000313" key="4">
    <source>
        <dbReference type="Proteomes" id="UP000038010"/>
    </source>
</evidence>
<reference evidence="3 4" key="1">
    <citation type="submission" date="2015-06" db="EMBL/GenBank/DDBJ databases">
        <title>Draft genome of the ant-associated black yeast Phialophora attae CBS 131958.</title>
        <authorList>
            <person name="Moreno L.F."/>
            <person name="Stielow B.J."/>
            <person name="de Hoog S."/>
            <person name="Vicente V.A."/>
            <person name="Weiss V.A."/>
            <person name="de Vries M."/>
            <person name="Cruz L.M."/>
            <person name="Souza E.M."/>
        </authorList>
    </citation>
    <scope>NUCLEOTIDE SEQUENCE [LARGE SCALE GENOMIC DNA]</scope>
    <source>
        <strain evidence="3 4">CBS 131958</strain>
    </source>
</reference>
<name>A0A0N1HB42_9EURO</name>
<dbReference type="RefSeq" id="XP_018005576.1">
    <property type="nucleotide sequence ID" value="XM_018142787.1"/>
</dbReference>
<gene>
    <name evidence="3" type="ORF">AB675_278</name>
</gene>
<dbReference type="STRING" id="1664694.A0A0N1HB42"/>
<comment type="caution">
    <text evidence="3">The sequence shown here is derived from an EMBL/GenBank/DDBJ whole genome shotgun (WGS) entry which is preliminary data.</text>
</comment>
<evidence type="ECO:0000256" key="1">
    <source>
        <dbReference type="SAM" id="Coils"/>
    </source>
</evidence>
<dbReference type="OrthoDB" id="76453at2759"/>
<evidence type="ECO:0000313" key="3">
    <source>
        <dbReference type="EMBL" id="KPI45613.1"/>
    </source>
</evidence>
<feature type="region of interest" description="Disordered" evidence="2">
    <location>
        <begin position="160"/>
        <end position="255"/>
    </location>
</feature>
<feature type="compositionally biased region" description="Low complexity" evidence="2">
    <location>
        <begin position="177"/>
        <end position="188"/>
    </location>
</feature>
<feature type="compositionally biased region" description="Polar residues" evidence="2">
    <location>
        <begin position="165"/>
        <end position="176"/>
    </location>
</feature>
<feature type="coiled-coil region" evidence="1">
    <location>
        <begin position="102"/>
        <end position="136"/>
    </location>
</feature>
<proteinExistence type="predicted"/>
<keyword evidence="4" id="KW-1185">Reference proteome</keyword>
<organism evidence="3 4">
    <name type="scientific">Cyphellophora attinorum</name>
    <dbReference type="NCBI Taxonomy" id="1664694"/>
    <lineage>
        <taxon>Eukaryota</taxon>
        <taxon>Fungi</taxon>
        <taxon>Dikarya</taxon>
        <taxon>Ascomycota</taxon>
        <taxon>Pezizomycotina</taxon>
        <taxon>Eurotiomycetes</taxon>
        <taxon>Chaetothyriomycetidae</taxon>
        <taxon>Chaetothyriales</taxon>
        <taxon>Cyphellophoraceae</taxon>
        <taxon>Cyphellophora</taxon>
    </lineage>
</organism>
<sequence length="449" mass="50815">MPVDAGVHDRGTYFSNYSSIHSIDAYVGRQQVMYTPGSSPPVNRRAKGSSRFRTKQNTVSQSIMMPANMPNSSQILPERGSLRDVHVHYNIPADEKQIVASLRALQEQLDNALVQISDLTKERDDARHELKRLRETTKKRTSFAKRFDEEEHSHIEEELFDLSRVSDSPKLSPQRIQKSTASKSTQKTTTDKNARLISHISSKRVASHSPNHDRHMSKDNDDKRSSKRAMVQDTEESLNADITAASNISRRRRPSLDDNMTSAYIIPDITLALKHQQQQHAQEQQKRKSSEKAGALSTQAQAILHEHDPQHIASCDVCQRLTHTNKTKPTNARANSEPPKSSTAKAGEYTAHLNIMMRDMALDELTARPKIPPTHALAHMKKLLNDQYEQAKEKHGIAWERYDAIDAPQQSKKHSAIAEDLRVHAAKMEECRVNLDQLRDVEEGMKRSG</sequence>
<keyword evidence="1" id="KW-0175">Coiled coil</keyword>
<feature type="compositionally biased region" description="Basic and acidic residues" evidence="2">
    <location>
        <begin position="210"/>
        <end position="224"/>
    </location>
</feature>
<feature type="region of interest" description="Disordered" evidence="2">
    <location>
        <begin position="275"/>
        <end position="297"/>
    </location>
</feature>
<evidence type="ECO:0000256" key="2">
    <source>
        <dbReference type="SAM" id="MobiDB-lite"/>
    </source>
</evidence>
<dbReference type="EMBL" id="LFJN01000001">
    <property type="protein sequence ID" value="KPI45613.1"/>
    <property type="molecule type" value="Genomic_DNA"/>
</dbReference>
<dbReference type="VEuPathDB" id="FungiDB:AB675_278"/>
<protein>
    <recommendedName>
        <fullName evidence="5">Cep57 centrosome microtubule-binding domain-containing protein</fullName>
    </recommendedName>
</protein>